<evidence type="ECO:0000313" key="1">
    <source>
        <dbReference type="EMBL" id="CAG8791943.1"/>
    </source>
</evidence>
<protein>
    <submittedName>
        <fullName evidence="1">23100_t:CDS:1</fullName>
    </submittedName>
</protein>
<sequence>ASIETDHPSLLSTLNEIRAIINYISTPEPITLTATFQQEVETAIAFLHTHFTFREVPSHIVNILELPVPKCELFNNYVPYE</sequence>
<keyword evidence="2" id="KW-1185">Reference proteome</keyword>
<reference evidence="1" key="1">
    <citation type="submission" date="2021-06" db="EMBL/GenBank/DDBJ databases">
        <authorList>
            <person name="Kallberg Y."/>
            <person name="Tangrot J."/>
            <person name="Rosling A."/>
        </authorList>
    </citation>
    <scope>NUCLEOTIDE SEQUENCE</scope>
    <source>
        <strain evidence="1">MA453B</strain>
    </source>
</reference>
<accession>A0A9N9JU34</accession>
<gene>
    <name evidence="1" type="ORF">DERYTH_LOCUS21600</name>
</gene>
<organism evidence="1 2">
    <name type="scientific">Dentiscutata erythropus</name>
    <dbReference type="NCBI Taxonomy" id="1348616"/>
    <lineage>
        <taxon>Eukaryota</taxon>
        <taxon>Fungi</taxon>
        <taxon>Fungi incertae sedis</taxon>
        <taxon>Mucoromycota</taxon>
        <taxon>Glomeromycotina</taxon>
        <taxon>Glomeromycetes</taxon>
        <taxon>Diversisporales</taxon>
        <taxon>Gigasporaceae</taxon>
        <taxon>Dentiscutata</taxon>
    </lineage>
</organism>
<evidence type="ECO:0000313" key="2">
    <source>
        <dbReference type="Proteomes" id="UP000789405"/>
    </source>
</evidence>
<feature type="non-terminal residue" evidence="1">
    <location>
        <position position="1"/>
    </location>
</feature>
<proteinExistence type="predicted"/>
<name>A0A9N9JU34_9GLOM</name>
<dbReference type="Proteomes" id="UP000789405">
    <property type="component" value="Unassembled WGS sequence"/>
</dbReference>
<dbReference type="AlphaFoldDB" id="A0A9N9JU34"/>
<comment type="caution">
    <text evidence="1">The sequence shown here is derived from an EMBL/GenBank/DDBJ whole genome shotgun (WGS) entry which is preliminary data.</text>
</comment>
<dbReference type="OrthoDB" id="2442740at2759"/>
<dbReference type="EMBL" id="CAJVPY010027995">
    <property type="protein sequence ID" value="CAG8791943.1"/>
    <property type="molecule type" value="Genomic_DNA"/>
</dbReference>